<dbReference type="AlphaFoldDB" id="A0A9N9JU76"/>
<organism evidence="1 2">
    <name type="scientific">Acaulospora morrowiae</name>
    <dbReference type="NCBI Taxonomy" id="94023"/>
    <lineage>
        <taxon>Eukaryota</taxon>
        <taxon>Fungi</taxon>
        <taxon>Fungi incertae sedis</taxon>
        <taxon>Mucoromycota</taxon>
        <taxon>Glomeromycotina</taxon>
        <taxon>Glomeromycetes</taxon>
        <taxon>Diversisporales</taxon>
        <taxon>Acaulosporaceae</taxon>
        <taxon>Acaulospora</taxon>
    </lineage>
</organism>
<keyword evidence="2" id="KW-1185">Reference proteome</keyword>
<reference evidence="1" key="1">
    <citation type="submission" date="2021-06" db="EMBL/GenBank/DDBJ databases">
        <authorList>
            <person name="Kallberg Y."/>
            <person name="Tangrot J."/>
            <person name="Rosling A."/>
        </authorList>
    </citation>
    <scope>NUCLEOTIDE SEQUENCE</scope>
    <source>
        <strain evidence="1">CL551</strain>
    </source>
</reference>
<proteinExistence type="predicted"/>
<protein>
    <submittedName>
        <fullName evidence="1">2719_t:CDS:1</fullName>
    </submittedName>
</protein>
<evidence type="ECO:0000313" key="1">
    <source>
        <dbReference type="EMBL" id="CAG8793773.1"/>
    </source>
</evidence>
<evidence type="ECO:0000313" key="2">
    <source>
        <dbReference type="Proteomes" id="UP000789342"/>
    </source>
</evidence>
<feature type="non-terminal residue" evidence="1">
    <location>
        <position position="1"/>
    </location>
</feature>
<gene>
    <name evidence="1" type="ORF">AMORRO_LOCUS18375</name>
</gene>
<dbReference type="Proteomes" id="UP000789342">
    <property type="component" value="Unassembled WGS sequence"/>
</dbReference>
<sequence length="79" mass="9163">KLLSTKLTEEPQGINLVQWFQEARNLRAEIRQHNHQQAKKKMIDSFLNRKPTHIKMDKLLSKDPEGDAITDPNAIKNMA</sequence>
<dbReference type="EMBL" id="CAJVPV010064276">
    <property type="protein sequence ID" value="CAG8793773.1"/>
    <property type="molecule type" value="Genomic_DNA"/>
</dbReference>
<accession>A0A9N9JU76</accession>
<feature type="non-terminal residue" evidence="1">
    <location>
        <position position="79"/>
    </location>
</feature>
<name>A0A9N9JU76_9GLOM</name>
<comment type="caution">
    <text evidence="1">The sequence shown here is derived from an EMBL/GenBank/DDBJ whole genome shotgun (WGS) entry which is preliminary data.</text>
</comment>